<sequence length="114" mass="12044">MIPKSVNRHVLQYSLPLSFCLSHGAYFLQPSLDIPAGRLQQPSLLALFHSKLHAAKEIAADQGVDGAMLAVGTSAQEARKLLQGSKGYAVVAAVNSPNSVCTTVVESTSLCITH</sequence>
<proteinExistence type="predicted"/>
<dbReference type="SUPFAM" id="SSF55048">
    <property type="entry name" value="Probable ACP-binding domain of malonyl-CoA ACP transacylase"/>
    <property type="match status" value="1"/>
</dbReference>
<evidence type="ECO:0000256" key="1">
    <source>
        <dbReference type="ARBA" id="ARBA00022679"/>
    </source>
</evidence>
<gene>
    <name evidence="2" type="ORF">ACN38_g8556</name>
</gene>
<protein>
    <submittedName>
        <fullName evidence="2">Uncharacterized protein</fullName>
    </submittedName>
</protein>
<evidence type="ECO:0000313" key="3">
    <source>
        <dbReference type="Proteomes" id="UP000037696"/>
    </source>
</evidence>
<dbReference type="InterPro" id="IPR001227">
    <property type="entry name" value="Ac_transferase_dom_sf"/>
</dbReference>
<dbReference type="InterPro" id="IPR016036">
    <property type="entry name" value="Malonyl_transacylase_ACP-bd"/>
</dbReference>
<reference evidence="2 3" key="1">
    <citation type="submission" date="2015-08" db="EMBL/GenBank/DDBJ databases">
        <title>Genome sequencing of Penicillium nordicum.</title>
        <authorList>
            <person name="Nguyen H.D."/>
            <person name="Seifert K.A."/>
        </authorList>
    </citation>
    <scope>NUCLEOTIDE SEQUENCE [LARGE SCALE GENOMIC DNA]</scope>
    <source>
        <strain evidence="2 3">DAOMC 185683</strain>
    </source>
</reference>
<dbReference type="Proteomes" id="UP000037696">
    <property type="component" value="Unassembled WGS sequence"/>
</dbReference>
<dbReference type="EMBL" id="LHQQ01000158">
    <property type="protein sequence ID" value="KOS40584.1"/>
    <property type="molecule type" value="Genomic_DNA"/>
</dbReference>
<dbReference type="Gene3D" id="3.40.366.10">
    <property type="entry name" value="Malonyl-Coenzyme A Acyl Carrier Protein, domain 2"/>
    <property type="match status" value="1"/>
</dbReference>
<keyword evidence="3" id="KW-1185">Reference proteome</keyword>
<evidence type="ECO:0000313" key="2">
    <source>
        <dbReference type="EMBL" id="KOS40584.1"/>
    </source>
</evidence>
<name>A0A0M8P3I1_9EURO</name>
<dbReference type="AlphaFoldDB" id="A0A0M8P3I1"/>
<dbReference type="GO" id="GO:0016740">
    <property type="term" value="F:transferase activity"/>
    <property type="evidence" value="ECO:0007669"/>
    <property type="project" value="UniProtKB-KW"/>
</dbReference>
<comment type="caution">
    <text evidence="2">The sequence shown here is derived from an EMBL/GenBank/DDBJ whole genome shotgun (WGS) entry which is preliminary data.</text>
</comment>
<accession>A0A0M8P3I1</accession>
<organism evidence="2 3">
    <name type="scientific">Penicillium nordicum</name>
    <dbReference type="NCBI Taxonomy" id="229535"/>
    <lineage>
        <taxon>Eukaryota</taxon>
        <taxon>Fungi</taxon>
        <taxon>Dikarya</taxon>
        <taxon>Ascomycota</taxon>
        <taxon>Pezizomycotina</taxon>
        <taxon>Eurotiomycetes</taxon>
        <taxon>Eurotiomycetidae</taxon>
        <taxon>Eurotiales</taxon>
        <taxon>Aspergillaceae</taxon>
        <taxon>Penicillium</taxon>
    </lineage>
</organism>
<keyword evidence="1" id="KW-0808">Transferase</keyword>